<dbReference type="AlphaFoldDB" id="A0A2P4UC65"/>
<dbReference type="RefSeq" id="WP_103566537.1">
    <property type="nucleotide sequence ID" value="NZ_MTBP01000005.1"/>
</dbReference>
<dbReference type="GO" id="GO:0016020">
    <property type="term" value="C:membrane"/>
    <property type="evidence" value="ECO:0007669"/>
    <property type="project" value="InterPro"/>
</dbReference>
<dbReference type="InterPro" id="IPR007313">
    <property type="entry name" value="FxsA"/>
</dbReference>
<gene>
    <name evidence="3" type="ORF">BTM25_55900</name>
</gene>
<feature type="compositionally biased region" description="Low complexity" evidence="1">
    <location>
        <begin position="132"/>
        <end position="154"/>
    </location>
</feature>
<dbReference type="PANTHER" id="PTHR35335:SF1">
    <property type="entry name" value="UPF0716 PROTEIN FXSA"/>
    <property type="match status" value="1"/>
</dbReference>
<protein>
    <submittedName>
        <fullName evidence="3">Phage T7 F exclusion suppressor FxsA</fullName>
    </submittedName>
</protein>
<dbReference type="Proteomes" id="UP000242367">
    <property type="component" value="Unassembled WGS sequence"/>
</dbReference>
<accession>A0A2P4UC65</accession>
<keyword evidence="4" id="KW-1185">Reference proteome</keyword>
<proteinExistence type="predicted"/>
<evidence type="ECO:0000256" key="2">
    <source>
        <dbReference type="SAM" id="Phobius"/>
    </source>
</evidence>
<evidence type="ECO:0000256" key="1">
    <source>
        <dbReference type="SAM" id="MobiDB-lite"/>
    </source>
</evidence>
<evidence type="ECO:0000313" key="4">
    <source>
        <dbReference type="Proteomes" id="UP000242367"/>
    </source>
</evidence>
<reference evidence="3 4" key="1">
    <citation type="journal article" date="2017" name="Chemistry">
        <title>Isolation, Biosynthesis and Chemical Modifications of Rubterolones A-F: Rare Tropolone Alkaloids from Actinomadura sp. 5-2.</title>
        <authorList>
            <person name="Guo H."/>
            <person name="Benndorf R."/>
            <person name="Leichnitz D."/>
            <person name="Klassen J.L."/>
            <person name="Vollmers J."/>
            <person name="Gorls H."/>
            <person name="Steinacker M."/>
            <person name="Weigel C."/>
            <person name="Dahse H.M."/>
            <person name="Kaster A.K."/>
            <person name="de Beer Z.W."/>
            <person name="Poulsen M."/>
            <person name="Beemelmanns C."/>
        </authorList>
    </citation>
    <scope>NUCLEOTIDE SEQUENCE [LARGE SCALE GENOMIC DNA]</scope>
    <source>
        <strain evidence="3 4">5-2</strain>
    </source>
</reference>
<feature type="transmembrane region" description="Helical" evidence="2">
    <location>
        <begin position="30"/>
        <end position="48"/>
    </location>
</feature>
<name>A0A2P4UC65_9ACTN</name>
<dbReference type="Pfam" id="PF04186">
    <property type="entry name" value="FxsA"/>
    <property type="match status" value="1"/>
</dbReference>
<keyword evidence="2" id="KW-1133">Transmembrane helix</keyword>
<keyword evidence="2" id="KW-0472">Membrane</keyword>
<dbReference type="EMBL" id="MTBP01000005">
    <property type="protein sequence ID" value="POM22640.1"/>
    <property type="molecule type" value="Genomic_DNA"/>
</dbReference>
<organism evidence="3 4">
    <name type="scientific">Actinomadura rubteroloni</name>
    <dbReference type="NCBI Taxonomy" id="1926885"/>
    <lineage>
        <taxon>Bacteria</taxon>
        <taxon>Bacillati</taxon>
        <taxon>Actinomycetota</taxon>
        <taxon>Actinomycetes</taxon>
        <taxon>Streptosporangiales</taxon>
        <taxon>Thermomonosporaceae</taxon>
        <taxon>Actinomadura</taxon>
    </lineage>
</organism>
<comment type="caution">
    <text evidence="3">The sequence shown here is derived from an EMBL/GenBank/DDBJ whole genome shotgun (WGS) entry which is preliminary data.</text>
</comment>
<dbReference type="PANTHER" id="PTHR35335">
    <property type="entry name" value="UPF0716 PROTEIN FXSA"/>
    <property type="match status" value="1"/>
</dbReference>
<dbReference type="NCBIfam" id="NF008528">
    <property type="entry name" value="PRK11463.1-2"/>
    <property type="match status" value="1"/>
</dbReference>
<keyword evidence="2" id="KW-0812">Transmembrane</keyword>
<feature type="region of interest" description="Disordered" evidence="1">
    <location>
        <begin position="132"/>
        <end position="173"/>
    </location>
</feature>
<sequence>MPSRPVLAAILLLPVAEVLAVAGAAHLIGGWWTFALLLASAALGGWIVRRAGRRAWRALQDAARTGTVPDREVGDAALVMTGGLLLLTPGFVSDVLGALVVLPLTRPLVRRAFLSWASRRAATLPRPAPFGGAFPPGFGPSAPGDAPRGPVVRGEVVRDDPPPDGTNGLPVRP</sequence>
<evidence type="ECO:0000313" key="3">
    <source>
        <dbReference type="EMBL" id="POM22640.1"/>
    </source>
</evidence>